<dbReference type="EMBL" id="JAGMUV010000015">
    <property type="protein sequence ID" value="KAH7133631.1"/>
    <property type="molecule type" value="Genomic_DNA"/>
</dbReference>
<feature type="region of interest" description="Disordered" evidence="1">
    <location>
        <begin position="198"/>
        <end position="227"/>
    </location>
</feature>
<proteinExistence type="predicted"/>
<protein>
    <submittedName>
        <fullName evidence="2">Uncharacterized protein</fullName>
    </submittedName>
</protein>
<reference evidence="2" key="1">
    <citation type="journal article" date="2021" name="Nat. Commun.">
        <title>Genetic determinants of endophytism in the Arabidopsis root mycobiome.</title>
        <authorList>
            <person name="Mesny F."/>
            <person name="Miyauchi S."/>
            <person name="Thiergart T."/>
            <person name="Pickel B."/>
            <person name="Atanasova L."/>
            <person name="Karlsson M."/>
            <person name="Huettel B."/>
            <person name="Barry K.W."/>
            <person name="Haridas S."/>
            <person name="Chen C."/>
            <person name="Bauer D."/>
            <person name="Andreopoulos W."/>
            <person name="Pangilinan J."/>
            <person name="LaButti K."/>
            <person name="Riley R."/>
            <person name="Lipzen A."/>
            <person name="Clum A."/>
            <person name="Drula E."/>
            <person name="Henrissat B."/>
            <person name="Kohler A."/>
            <person name="Grigoriev I.V."/>
            <person name="Martin F.M."/>
            <person name="Hacquard S."/>
        </authorList>
    </citation>
    <scope>NUCLEOTIDE SEQUENCE</scope>
    <source>
        <strain evidence="2">MPI-CAGE-AT-0147</strain>
    </source>
</reference>
<evidence type="ECO:0000313" key="2">
    <source>
        <dbReference type="EMBL" id="KAH7133631.1"/>
    </source>
</evidence>
<gene>
    <name evidence="2" type="ORF">EDB81DRAFT_762915</name>
</gene>
<dbReference type="OrthoDB" id="5429780at2759"/>
<feature type="compositionally biased region" description="Basic and acidic residues" evidence="1">
    <location>
        <begin position="198"/>
        <end position="208"/>
    </location>
</feature>
<evidence type="ECO:0000313" key="3">
    <source>
        <dbReference type="Proteomes" id="UP000738349"/>
    </source>
</evidence>
<sequence length="460" mass="51543">MSASSNRILTPLDTSDLIRQGLVSNRNANGTRRIHKRRLNRSSNEENHDISLNIPLQSAAAVDAFMTIPDELISRATLTYVGFSEAKADALWNDWVNWPSGPSDPIRETDPDHPSKLVMTFIDFITGPFRPSNDTASDNDADWKRVMGEYGLSTELQRAILDPNFKYLRLSESCAFWAQDTVEMRYGGLKEIQAASHERERALRRSADRPGQASATPSQGRRSISELQRSNASGLSLDSSASARAIAARNTPGQTVLFKGLDQSRIAGLFDNNGALLDITTLLSAAPSDFSGRLGMYYFTPDIKVAEYYASYAKRRARAESIAIVYMTIPNRAIESMAAPEIQRIFWPSPEWKEFVWLGRRRQRVTKPLLKFQEATLLIGTTAKKPTHAWGLLQSWENITENYVLRTGRDGAGIPAVQYVFLDTKGEDFLTANSTIQVFPFTKANFESWMEANEVLFPWA</sequence>
<dbReference type="AlphaFoldDB" id="A0A9P9EBS4"/>
<comment type="caution">
    <text evidence="2">The sequence shown here is derived from an EMBL/GenBank/DDBJ whole genome shotgun (WGS) entry which is preliminary data.</text>
</comment>
<keyword evidence="3" id="KW-1185">Reference proteome</keyword>
<name>A0A9P9EBS4_9HYPO</name>
<feature type="compositionally biased region" description="Polar residues" evidence="1">
    <location>
        <begin position="213"/>
        <end position="227"/>
    </location>
</feature>
<organism evidence="2 3">
    <name type="scientific">Dactylonectria macrodidyma</name>
    <dbReference type="NCBI Taxonomy" id="307937"/>
    <lineage>
        <taxon>Eukaryota</taxon>
        <taxon>Fungi</taxon>
        <taxon>Dikarya</taxon>
        <taxon>Ascomycota</taxon>
        <taxon>Pezizomycotina</taxon>
        <taxon>Sordariomycetes</taxon>
        <taxon>Hypocreomycetidae</taxon>
        <taxon>Hypocreales</taxon>
        <taxon>Nectriaceae</taxon>
        <taxon>Dactylonectria</taxon>
    </lineage>
</organism>
<accession>A0A9P9EBS4</accession>
<dbReference type="Proteomes" id="UP000738349">
    <property type="component" value="Unassembled WGS sequence"/>
</dbReference>
<evidence type="ECO:0000256" key="1">
    <source>
        <dbReference type="SAM" id="MobiDB-lite"/>
    </source>
</evidence>